<protein>
    <submittedName>
        <fullName evidence="2">Uncharacterized protein</fullName>
    </submittedName>
</protein>
<dbReference type="InParanoid" id="E4ZHP9"/>
<organism evidence="3">
    <name type="scientific">Leptosphaeria maculans (strain JN3 / isolate v23.1.3 / race Av1-4-5-6-7-8)</name>
    <name type="common">Blackleg fungus</name>
    <name type="synonym">Phoma lingam</name>
    <dbReference type="NCBI Taxonomy" id="985895"/>
    <lineage>
        <taxon>Eukaryota</taxon>
        <taxon>Fungi</taxon>
        <taxon>Dikarya</taxon>
        <taxon>Ascomycota</taxon>
        <taxon>Pezizomycotina</taxon>
        <taxon>Dothideomycetes</taxon>
        <taxon>Pleosporomycetidae</taxon>
        <taxon>Pleosporales</taxon>
        <taxon>Pleosporineae</taxon>
        <taxon>Leptosphaeriaceae</taxon>
        <taxon>Plenodomus</taxon>
        <taxon>Plenodomus lingam/Leptosphaeria maculans species complex</taxon>
    </lineage>
</organism>
<dbReference type="STRING" id="985895.E4ZHP9"/>
<dbReference type="EMBL" id="FP929065">
    <property type="protein sequence ID" value="CBX90882.1"/>
    <property type="molecule type" value="Genomic_DNA"/>
</dbReference>
<sequence>MCDSTFALGQRGSHFFQCPSKTDHARLPAKLAKLLVSPQMKQIHHIALGYEDSFLLTWRDTRNQDRIDCADLPPELTTFLYDQSARGQWTRNVPNIQCVLGPYNDSWFVHDGIAYSWMNLPPKLLAALQTKIEDGNWTDRPRILALGANSNFILVTEKHNAIWELPQYRSLSTLLSSAQSKHNGVAEMHRLIIHPYRFEAFIIHLQSGLLRYANLPSPSLACVTAMLEPIKHDTLHAKPNPLPRKASSSLPRPPRKPSILQQRASLKKEWNQHNQQFSARAQGMKVSLSLSQHEHYIIYAPQLLHAPIEHQGAGRLDPRVPGYQHITTTLLLVMFTPV</sequence>
<dbReference type="OrthoDB" id="5149635at2759"/>
<accession>E4ZHP9</accession>
<dbReference type="eggNOG" id="ENOG502T5FC">
    <property type="taxonomic scope" value="Eukaryota"/>
</dbReference>
<name>E4ZHP9_LEPMJ</name>
<dbReference type="HOGENOM" id="CLU_821515_0_0_1"/>
<dbReference type="OMA" id="RGSHFFQ"/>
<evidence type="ECO:0000313" key="3">
    <source>
        <dbReference type="Proteomes" id="UP000002668"/>
    </source>
</evidence>
<dbReference type="GeneID" id="13284033"/>
<reference evidence="3" key="1">
    <citation type="journal article" date="2011" name="Nat. Commun.">
        <title>Effector diversification within compartments of the Leptosphaeria maculans genome affected by Repeat-Induced Point mutations.</title>
        <authorList>
            <person name="Rouxel T."/>
            <person name="Grandaubert J."/>
            <person name="Hane J.K."/>
            <person name="Hoede C."/>
            <person name="van de Wouw A.P."/>
            <person name="Couloux A."/>
            <person name="Dominguez V."/>
            <person name="Anthouard V."/>
            <person name="Bally P."/>
            <person name="Bourras S."/>
            <person name="Cozijnsen A.J."/>
            <person name="Ciuffetti L.M."/>
            <person name="Degrave A."/>
            <person name="Dilmaghani A."/>
            <person name="Duret L."/>
            <person name="Fudal I."/>
            <person name="Goodwin S.B."/>
            <person name="Gout L."/>
            <person name="Glaser N."/>
            <person name="Linglin J."/>
            <person name="Kema G.H.J."/>
            <person name="Lapalu N."/>
            <person name="Lawrence C.B."/>
            <person name="May K."/>
            <person name="Meyer M."/>
            <person name="Ollivier B."/>
            <person name="Poulain J."/>
            <person name="Schoch C.L."/>
            <person name="Simon A."/>
            <person name="Spatafora J.W."/>
            <person name="Stachowiak A."/>
            <person name="Turgeon B.G."/>
            <person name="Tyler B.M."/>
            <person name="Vincent D."/>
            <person name="Weissenbach J."/>
            <person name="Amselem J."/>
            <person name="Quesneville H."/>
            <person name="Oliver R.P."/>
            <person name="Wincker P."/>
            <person name="Balesdent M.-H."/>
            <person name="Howlett B.J."/>
        </authorList>
    </citation>
    <scope>NUCLEOTIDE SEQUENCE [LARGE SCALE GENOMIC DNA]</scope>
    <source>
        <strain evidence="3">JN3 / isolate v23.1.3 / race Av1-4-5-6-7-8</strain>
    </source>
</reference>
<proteinExistence type="predicted"/>
<evidence type="ECO:0000313" key="2">
    <source>
        <dbReference type="EMBL" id="CBX90882.1"/>
    </source>
</evidence>
<evidence type="ECO:0000256" key="1">
    <source>
        <dbReference type="SAM" id="MobiDB-lite"/>
    </source>
</evidence>
<dbReference type="AlphaFoldDB" id="E4ZHP9"/>
<dbReference type="Proteomes" id="UP000002668">
    <property type="component" value="Genome"/>
</dbReference>
<gene>
    <name evidence="2" type="ORF">LEMA_P059160.1</name>
</gene>
<feature type="region of interest" description="Disordered" evidence="1">
    <location>
        <begin position="234"/>
        <end position="260"/>
    </location>
</feature>
<keyword evidence="3" id="KW-1185">Reference proteome</keyword>
<dbReference type="VEuPathDB" id="FungiDB:LEMA_P059160.1"/>